<proteinExistence type="predicted"/>
<reference evidence="6" key="1">
    <citation type="journal article" date="2019" name="Int. J. Syst. Evol. Microbiol.">
        <title>The Global Catalogue of Microorganisms (GCM) 10K type strain sequencing project: providing services to taxonomists for standard genome sequencing and annotation.</title>
        <authorList>
            <consortium name="The Broad Institute Genomics Platform"/>
            <consortium name="The Broad Institute Genome Sequencing Center for Infectious Disease"/>
            <person name="Wu L."/>
            <person name="Ma J."/>
        </authorList>
    </citation>
    <scope>NUCLEOTIDE SEQUENCE [LARGE SCALE GENOMIC DNA]</scope>
    <source>
        <strain evidence="6">JCM 16540</strain>
    </source>
</reference>
<dbReference type="Proteomes" id="UP001500767">
    <property type="component" value="Unassembled WGS sequence"/>
</dbReference>
<evidence type="ECO:0000256" key="2">
    <source>
        <dbReference type="ARBA" id="ARBA00023125"/>
    </source>
</evidence>
<dbReference type="InterPro" id="IPR036388">
    <property type="entry name" value="WH-like_DNA-bd_sf"/>
</dbReference>
<evidence type="ECO:0000313" key="5">
    <source>
        <dbReference type="EMBL" id="GAA3551532.1"/>
    </source>
</evidence>
<evidence type="ECO:0000313" key="6">
    <source>
        <dbReference type="Proteomes" id="UP001500767"/>
    </source>
</evidence>
<dbReference type="PANTHER" id="PTHR33204:SF18">
    <property type="entry name" value="TRANSCRIPTIONAL REGULATORY PROTEIN"/>
    <property type="match status" value="1"/>
</dbReference>
<evidence type="ECO:0000256" key="3">
    <source>
        <dbReference type="ARBA" id="ARBA00023163"/>
    </source>
</evidence>
<evidence type="ECO:0000256" key="1">
    <source>
        <dbReference type="ARBA" id="ARBA00023015"/>
    </source>
</evidence>
<keyword evidence="3" id="KW-0804">Transcription</keyword>
<organism evidence="5 6">
    <name type="scientific">Microlunatus spumicola</name>
    <dbReference type="NCBI Taxonomy" id="81499"/>
    <lineage>
        <taxon>Bacteria</taxon>
        <taxon>Bacillati</taxon>
        <taxon>Actinomycetota</taxon>
        <taxon>Actinomycetes</taxon>
        <taxon>Propionibacteriales</taxon>
        <taxon>Propionibacteriaceae</taxon>
        <taxon>Microlunatus</taxon>
    </lineage>
</organism>
<accession>A0ABP6WKS4</accession>
<keyword evidence="6" id="KW-1185">Reference proteome</keyword>
<name>A0ABP6WKS4_9ACTN</name>
<protein>
    <submittedName>
        <fullName evidence="5">Helix-turn-helix domain-containing protein</fullName>
    </submittedName>
</protein>
<evidence type="ECO:0000259" key="4">
    <source>
        <dbReference type="PROSITE" id="PS51118"/>
    </source>
</evidence>
<sequence>MVVSAWKDLNCSIARSLDVLGERWTLLVVREACFGRTRFSEFRDALGVAPDVLSDRLATLVEVGVLERRPYREDGGRRREEYVLTPAGDDLRLVLAALQAWGDQHRPAREDRGARFVEAATGEPVTTSFVAADGRRLEPGEVLAVRPVRRPPSPVVAPV</sequence>
<dbReference type="PROSITE" id="PS51118">
    <property type="entry name" value="HTH_HXLR"/>
    <property type="match status" value="1"/>
</dbReference>
<comment type="caution">
    <text evidence="5">The sequence shown here is derived from an EMBL/GenBank/DDBJ whole genome shotgun (WGS) entry which is preliminary data.</text>
</comment>
<dbReference type="InterPro" id="IPR002577">
    <property type="entry name" value="HTH_HxlR"/>
</dbReference>
<keyword evidence="2" id="KW-0238">DNA-binding</keyword>
<gene>
    <name evidence="5" type="ORF">GCM10022197_03100</name>
</gene>
<dbReference type="SUPFAM" id="SSF46785">
    <property type="entry name" value="Winged helix' DNA-binding domain"/>
    <property type="match status" value="1"/>
</dbReference>
<feature type="domain" description="HTH hxlR-type" evidence="4">
    <location>
        <begin position="11"/>
        <end position="110"/>
    </location>
</feature>
<keyword evidence="1" id="KW-0805">Transcription regulation</keyword>
<dbReference type="Pfam" id="PF01638">
    <property type="entry name" value="HxlR"/>
    <property type="match status" value="1"/>
</dbReference>
<dbReference type="PANTHER" id="PTHR33204">
    <property type="entry name" value="TRANSCRIPTIONAL REGULATOR, MARR FAMILY"/>
    <property type="match status" value="1"/>
</dbReference>
<dbReference type="RefSeq" id="WP_204912551.1">
    <property type="nucleotide sequence ID" value="NZ_BAAAYR010000001.1"/>
</dbReference>
<dbReference type="InterPro" id="IPR036390">
    <property type="entry name" value="WH_DNA-bd_sf"/>
</dbReference>
<dbReference type="Gene3D" id="1.10.10.10">
    <property type="entry name" value="Winged helix-like DNA-binding domain superfamily/Winged helix DNA-binding domain"/>
    <property type="match status" value="1"/>
</dbReference>
<dbReference type="EMBL" id="BAAAYR010000001">
    <property type="protein sequence ID" value="GAA3551532.1"/>
    <property type="molecule type" value="Genomic_DNA"/>
</dbReference>